<feature type="region of interest" description="Disordered" evidence="1">
    <location>
        <begin position="1"/>
        <end position="39"/>
    </location>
</feature>
<evidence type="ECO:0000256" key="1">
    <source>
        <dbReference type="SAM" id="MobiDB-lite"/>
    </source>
</evidence>
<proteinExistence type="predicted"/>
<keyword evidence="3" id="KW-1185">Reference proteome</keyword>
<dbReference type="EMBL" id="JAIWYP010000008">
    <property type="protein sequence ID" value="KAH3784693.1"/>
    <property type="molecule type" value="Genomic_DNA"/>
</dbReference>
<accession>A0A9D4ESP6</accession>
<reference evidence="2" key="2">
    <citation type="submission" date="2020-11" db="EMBL/GenBank/DDBJ databases">
        <authorList>
            <person name="McCartney M.A."/>
            <person name="Auch B."/>
            <person name="Kono T."/>
            <person name="Mallez S."/>
            <person name="Becker A."/>
            <person name="Gohl D.M."/>
            <person name="Silverstein K.A.T."/>
            <person name="Koren S."/>
            <person name="Bechman K.B."/>
            <person name="Herman A."/>
            <person name="Abrahante J.E."/>
            <person name="Garbe J."/>
        </authorList>
    </citation>
    <scope>NUCLEOTIDE SEQUENCE</scope>
    <source>
        <strain evidence="2">Duluth1</strain>
        <tissue evidence="2">Whole animal</tissue>
    </source>
</reference>
<dbReference type="AlphaFoldDB" id="A0A9D4ESP6"/>
<organism evidence="2 3">
    <name type="scientific">Dreissena polymorpha</name>
    <name type="common">Zebra mussel</name>
    <name type="synonym">Mytilus polymorpha</name>
    <dbReference type="NCBI Taxonomy" id="45954"/>
    <lineage>
        <taxon>Eukaryota</taxon>
        <taxon>Metazoa</taxon>
        <taxon>Spiralia</taxon>
        <taxon>Lophotrochozoa</taxon>
        <taxon>Mollusca</taxon>
        <taxon>Bivalvia</taxon>
        <taxon>Autobranchia</taxon>
        <taxon>Heteroconchia</taxon>
        <taxon>Euheterodonta</taxon>
        <taxon>Imparidentia</taxon>
        <taxon>Neoheterodontei</taxon>
        <taxon>Myida</taxon>
        <taxon>Dreissenoidea</taxon>
        <taxon>Dreissenidae</taxon>
        <taxon>Dreissena</taxon>
    </lineage>
</organism>
<comment type="caution">
    <text evidence="2">The sequence shown here is derived from an EMBL/GenBank/DDBJ whole genome shotgun (WGS) entry which is preliminary data.</text>
</comment>
<sequence length="66" mass="6891">CAGNKGIYPGSKINQTNPTGRSMDIHEQPPAATFGTNGGSLVPGLPGEVQANCRAVTHRWSRLADS</sequence>
<dbReference type="Proteomes" id="UP000828390">
    <property type="component" value="Unassembled WGS sequence"/>
</dbReference>
<reference evidence="2" key="1">
    <citation type="journal article" date="2019" name="bioRxiv">
        <title>The Genome of the Zebra Mussel, Dreissena polymorpha: A Resource for Invasive Species Research.</title>
        <authorList>
            <person name="McCartney M.A."/>
            <person name="Auch B."/>
            <person name="Kono T."/>
            <person name="Mallez S."/>
            <person name="Zhang Y."/>
            <person name="Obille A."/>
            <person name="Becker A."/>
            <person name="Abrahante J.E."/>
            <person name="Garbe J."/>
            <person name="Badalamenti J.P."/>
            <person name="Herman A."/>
            <person name="Mangelson H."/>
            <person name="Liachko I."/>
            <person name="Sullivan S."/>
            <person name="Sone E.D."/>
            <person name="Koren S."/>
            <person name="Silverstein K.A.T."/>
            <person name="Beckman K.B."/>
            <person name="Gohl D.M."/>
        </authorList>
    </citation>
    <scope>NUCLEOTIDE SEQUENCE</scope>
    <source>
        <strain evidence="2">Duluth1</strain>
        <tissue evidence="2">Whole animal</tissue>
    </source>
</reference>
<evidence type="ECO:0000313" key="2">
    <source>
        <dbReference type="EMBL" id="KAH3784693.1"/>
    </source>
</evidence>
<name>A0A9D4ESP6_DREPO</name>
<gene>
    <name evidence="2" type="ORF">DPMN_162657</name>
</gene>
<evidence type="ECO:0000313" key="3">
    <source>
        <dbReference type="Proteomes" id="UP000828390"/>
    </source>
</evidence>
<feature type="non-terminal residue" evidence="2">
    <location>
        <position position="1"/>
    </location>
</feature>
<protein>
    <submittedName>
        <fullName evidence="2">Uncharacterized protein</fullName>
    </submittedName>
</protein>